<gene>
    <name evidence="1" type="ORF">A8709_32680</name>
</gene>
<protein>
    <submittedName>
        <fullName evidence="1">Uncharacterized protein</fullName>
    </submittedName>
</protein>
<evidence type="ECO:0000313" key="1">
    <source>
        <dbReference type="EMBL" id="OCT12573.1"/>
    </source>
</evidence>
<organism evidence="1 2">
    <name type="scientific">Paenibacillus pectinilyticus</name>
    <dbReference type="NCBI Taxonomy" id="512399"/>
    <lineage>
        <taxon>Bacteria</taxon>
        <taxon>Bacillati</taxon>
        <taxon>Bacillota</taxon>
        <taxon>Bacilli</taxon>
        <taxon>Bacillales</taxon>
        <taxon>Paenibacillaceae</taxon>
        <taxon>Paenibacillus</taxon>
    </lineage>
</organism>
<dbReference type="STRING" id="512399.A8709_32680"/>
<comment type="caution">
    <text evidence="1">The sequence shown here is derived from an EMBL/GenBank/DDBJ whole genome shotgun (WGS) entry which is preliminary data.</text>
</comment>
<sequence>MIASAGCSDSSWHSLQLELHTPLRLLSKWQYHKILVISELYRQQGEMADQKKHAIADRIVSIEQPHVRPIVRGKAEAVWSLAGRSRLALLAAMHGSNLCNGIASTNETQFRNWYFRNRRHFLEITRTICPPLYNGGLFGIPFSDLYL</sequence>
<dbReference type="Proteomes" id="UP000093309">
    <property type="component" value="Unassembled WGS sequence"/>
</dbReference>
<proteinExistence type="predicted"/>
<reference evidence="2" key="1">
    <citation type="submission" date="2016-05" db="EMBL/GenBank/DDBJ databases">
        <title>Paenibacillus oryzae. sp. nov., isolated from the rice root.</title>
        <authorList>
            <person name="Zhang J."/>
            <person name="Zhang X."/>
        </authorList>
    </citation>
    <scope>NUCLEOTIDE SEQUENCE [LARGE SCALE GENOMIC DNA]</scope>
    <source>
        <strain evidence="2">KCTC13222</strain>
    </source>
</reference>
<dbReference type="OrthoDB" id="9770860at2"/>
<accession>A0A1C0ZWS8</accession>
<keyword evidence="2" id="KW-1185">Reference proteome</keyword>
<name>A0A1C0ZWS8_9BACL</name>
<dbReference type="EMBL" id="LYPC01000027">
    <property type="protein sequence ID" value="OCT12573.1"/>
    <property type="molecule type" value="Genomic_DNA"/>
</dbReference>
<evidence type="ECO:0000313" key="2">
    <source>
        <dbReference type="Proteomes" id="UP000093309"/>
    </source>
</evidence>
<dbReference type="AlphaFoldDB" id="A0A1C0ZWS8"/>